<accession>A0A088E200</accession>
<keyword evidence="1" id="KW-0175">Coiled coil</keyword>
<dbReference type="GO" id="GO:1990112">
    <property type="term" value="C:RQC complex"/>
    <property type="evidence" value="ECO:0007669"/>
    <property type="project" value="TreeGrafter"/>
</dbReference>
<evidence type="ECO:0000259" key="2">
    <source>
        <dbReference type="Pfam" id="PF05670"/>
    </source>
</evidence>
<feature type="domain" description="NFACT RNA-binding" evidence="2">
    <location>
        <begin position="390"/>
        <end position="498"/>
    </location>
</feature>
<evidence type="ECO:0000313" key="3">
    <source>
        <dbReference type="EMBL" id="AIM26321.1"/>
    </source>
</evidence>
<dbReference type="OMA" id="MVYGKRN"/>
<evidence type="ECO:0000313" key="4">
    <source>
        <dbReference type="Proteomes" id="UP000029084"/>
    </source>
</evidence>
<evidence type="ECO:0000256" key="1">
    <source>
        <dbReference type="SAM" id="Coils"/>
    </source>
</evidence>
<dbReference type="Pfam" id="PF05670">
    <property type="entry name" value="NFACT-R_1"/>
    <property type="match status" value="1"/>
</dbReference>
<dbReference type="OrthoDB" id="10943at2157"/>
<feature type="coiled-coil region" evidence="1">
    <location>
        <begin position="267"/>
        <end position="301"/>
    </location>
</feature>
<feature type="coiled-coil region" evidence="1">
    <location>
        <begin position="342"/>
        <end position="376"/>
    </location>
</feature>
<name>A0A088E200_9CREN</name>
<sequence>MSIKLSRKLSMSYIDLVAWLAENRERLVGCRIDNIFATNLPHLYIFVIHCHNGDSQLVIQPGKRVHFTKFNHERLLDSKAKMLRELIRGELIEDVDVVNGERILRMKLKDKIVYIELLPKGTLIVTDNDNRIKFALEQREFKDRTLKPGELYVLPPSPTELKPNEIESYLKKGALSRVLGVPQEFLNILSINANNLDELEEAKKKLEKVMQDIQHGVIQPCVDLERTVWPVRFPGCTELPSYNEALDNYFTSLEKAELEKLVDEGEEKKLEATISKLKETLTKMEEEAETLRKKGKAIMNNYLEVEEKIKEGAKEIEIEGLKIEIDPKISASKNASQYFEKAKELDAKIRRTRETIEELEKKKQEIKAKSKETIEGSKILVRKKEWYERYHWTITSNGFIVIAGRDIDQNESIVRKMLEDKDIFLHADIQGAPATVIKNPVGIGEQDLMDAAVLAGCYSKAWKLGLASIDVFWVYGEQVSKSPPSGEYLPKGSFMIYGKKNYIKNVKLELTIGVNVESDFRIEVGSFEAISKRCKVFVTITPGDSDPEKLGDRISRIFARELGVDGVKALKDEIVRMIPGKSKIKGTTHQLANSTGLNLKD</sequence>
<dbReference type="InterPro" id="IPR008532">
    <property type="entry name" value="NFACT_RNA-bd"/>
</dbReference>
<dbReference type="InterPro" id="IPR051608">
    <property type="entry name" value="RQC_Subunit_NEMF"/>
</dbReference>
<feature type="coiled-coil region" evidence="1">
    <location>
        <begin position="189"/>
        <end position="216"/>
    </location>
</feature>
<dbReference type="EMBL" id="CP008822">
    <property type="protein sequence ID" value="AIM26321.1"/>
    <property type="molecule type" value="Genomic_DNA"/>
</dbReference>
<dbReference type="GO" id="GO:0043023">
    <property type="term" value="F:ribosomal large subunit binding"/>
    <property type="evidence" value="ECO:0007669"/>
    <property type="project" value="TreeGrafter"/>
</dbReference>
<dbReference type="Proteomes" id="UP000029084">
    <property type="component" value="Chromosome"/>
</dbReference>
<dbReference type="GO" id="GO:0072344">
    <property type="term" value="P:rescue of stalled ribosome"/>
    <property type="evidence" value="ECO:0007669"/>
    <property type="project" value="TreeGrafter"/>
</dbReference>
<dbReference type="AlphaFoldDB" id="A0A088E200"/>
<protein>
    <recommendedName>
        <fullName evidence="2">NFACT RNA-binding domain-containing protein</fullName>
    </recommendedName>
</protein>
<organism evidence="3 4">
    <name type="scientific">Metallosphaera sedula</name>
    <dbReference type="NCBI Taxonomy" id="43687"/>
    <lineage>
        <taxon>Archaea</taxon>
        <taxon>Thermoproteota</taxon>
        <taxon>Thermoprotei</taxon>
        <taxon>Sulfolobales</taxon>
        <taxon>Sulfolobaceae</taxon>
        <taxon>Metallosphaera</taxon>
    </lineage>
</organism>
<dbReference type="PANTHER" id="PTHR15239">
    <property type="entry name" value="NUCLEAR EXPORT MEDIATOR FACTOR NEMF"/>
    <property type="match status" value="1"/>
</dbReference>
<dbReference type="PANTHER" id="PTHR15239:SF6">
    <property type="entry name" value="RIBOSOME QUALITY CONTROL COMPLEX SUBUNIT NEMF"/>
    <property type="match status" value="1"/>
</dbReference>
<dbReference type="Pfam" id="PF05833">
    <property type="entry name" value="NFACT_N"/>
    <property type="match status" value="1"/>
</dbReference>
<reference evidence="3 4" key="1">
    <citation type="journal article" date="2014" name="J. Bacteriol.">
        <title>Role of an Archaeal PitA Transporter in the Copper and Arsenic Resistance of Metallosphaera sedula, an Extreme Thermoacidophile.</title>
        <authorList>
            <person name="McCarthy S."/>
            <person name="Ai C."/>
            <person name="Wheaton G."/>
            <person name="Tevatia R."/>
            <person name="Eckrich V."/>
            <person name="Kelly R."/>
            <person name="Blum P."/>
        </authorList>
    </citation>
    <scope>NUCLEOTIDE SEQUENCE [LARGE SCALE GENOMIC DNA]</scope>
    <source>
        <strain evidence="3 4">CuR1</strain>
    </source>
</reference>
<proteinExistence type="predicted"/>
<gene>
    <name evidence="3" type="ORF">HA72_0157</name>
</gene>
<dbReference type="Gene3D" id="2.30.310.10">
    <property type="entry name" value="ibrinogen binding protein from staphylococcus aureus domain"/>
    <property type="match status" value="1"/>
</dbReference>
<dbReference type="GO" id="GO:0000049">
    <property type="term" value="F:tRNA binding"/>
    <property type="evidence" value="ECO:0007669"/>
    <property type="project" value="TreeGrafter"/>
</dbReference>